<dbReference type="PANTHER" id="PTHR43030:SF1">
    <property type="entry name" value="PHOSPHOENOLPYRUVATE SYNTHASE"/>
    <property type="match status" value="1"/>
</dbReference>
<comment type="similarity">
    <text evidence="1">Belongs to the PEP-utilizing enzyme family.</text>
</comment>
<protein>
    <recommendedName>
        <fullName evidence="4">PEP-utilising enzyme mobile domain-containing protein</fullName>
    </recommendedName>
</protein>
<accession>A0A1F5PJJ4</accession>
<name>A0A1F5PJJ4_9BACT</name>
<dbReference type="Gene3D" id="3.50.30.10">
    <property type="entry name" value="Phosphohistidine domain"/>
    <property type="match status" value="1"/>
</dbReference>
<dbReference type="InterPro" id="IPR006319">
    <property type="entry name" value="PEP_synth"/>
</dbReference>
<dbReference type="EMBL" id="MFEY01000007">
    <property type="protein sequence ID" value="OGE90037.1"/>
    <property type="molecule type" value="Genomic_DNA"/>
</dbReference>
<dbReference type="InterPro" id="IPR008279">
    <property type="entry name" value="PEP-util_enz_mobile_dom"/>
</dbReference>
<proteinExistence type="inferred from homology"/>
<sequence>MKPKYLFDKDPWFLGEHIPDCDIFFFQVPATCFNNDSSYGFIKKYKKFLGIFRGFALDFYVGEKDSFEVAESILKALLERPGFAADLDKNIIKWSYKFIANSKRIAALPLSEYSNKRLWETYKQNDALHTKLYTYGWLPVAVDLYHNNFTNKLKSYLYSVCDTKEQAEQAFVVFTTPTRQTILADEREDFLRIYDKYKRELGAKRVSQSLKNELDKHSAKWGHLGYIYAGNVEVFGKDHYLKELFDLVQLGVSSKKLLAQELKQLRTAKQKQAQLYKKLKVSQQYRNLFTAAQNLALSKLIRRHAQLLNVHLLHKTLLVEIAARLDISRYQLQFMLQDEVKAALINNKLDRELLRQRLKHCVFYTEKGFEKIYVGSMERKLLSTVNTKIDKKLKELQGQTAQPGYAKGIVKIIFRAKDMGKMNKGDILVSVATDPDIVPAMKKAGAIVTEQGGITSHAAIVSRELGIPCIIGTKIATRIFKDGDKVEVDADKGVVRKI</sequence>
<evidence type="ECO:0000256" key="1">
    <source>
        <dbReference type="ARBA" id="ARBA00007837"/>
    </source>
</evidence>
<dbReference type="AlphaFoldDB" id="A0A1F5PJJ4"/>
<evidence type="ECO:0000259" key="4">
    <source>
        <dbReference type="Pfam" id="PF00391"/>
    </source>
</evidence>
<dbReference type="PANTHER" id="PTHR43030">
    <property type="entry name" value="PHOSPHOENOLPYRUVATE SYNTHASE"/>
    <property type="match status" value="1"/>
</dbReference>
<evidence type="ECO:0000256" key="3">
    <source>
        <dbReference type="ARBA" id="ARBA00022840"/>
    </source>
</evidence>
<comment type="caution">
    <text evidence="5">The sequence shown here is derived from an EMBL/GenBank/DDBJ whole genome shotgun (WGS) entry which is preliminary data.</text>
</comment>
<feature type="domain" description="PEP-utilising enzyme mobile" evidence="4">
    <location>
        <begin position="423"/>
        <end position="493"/>
    </location>
</feature>
<dbReference type="Pfam" id="PF00391">
    <property type="entry name" value="PEP-utilizers"/>
    <property type="match status" value="1"/>
</dbReference>
<dbReference type="InterPro" id="IPR036637">
    <property type="entry name" value="Phosphohistidine_dom_sf"/>
</dbReference>
<dbReference type="SUPFAM" id="SSF52009">
    <property type="entry name" value="Phosphohistidine domain"/>
    <property type="match status" value="1"/>
</dbReference>
<gene>
    <name evidence="5" type="ORF">A3E29_02920</name>
</gene>
<organism evidence="5 6">
    <name type="scientific">Candidatus Doudnabacteria bacterium RIFCSPHIGHO2_12_FULL_48_16</name>
    <dbReference type="NCBI Taxonomy" id="1817838"/>
    <lineage>
        <taxon>Bacteria</taxon>
        <taxon>Candidatus Doudnaibacteriota</taxon>
    </lineage>
</organism>
<dbReference type="GO" id="GO:0008986">
    <property type="term" value="F:pyruvate, water dikinase activity"/>
    <property type="evidence" value="ECO:0007669"/>
    <property type="project" value="InterPro"/>
</dbReference>
<evidence type="ECO:0000313" key="5">
    <source>
        <dbReference type="EMBL" id="OGE90037.1"/>
    </source>
</evidence>
<reference evidence="5 6" key="1">
    <citation type="journal article" date="2016" name="Nat. Commun.">
        <title>Thousands of microbial genomes shed light on interconnected biogeochemical processes in an aquifer system.</title>
        <authorList>
            <person name="Anantharaman K."/>
            <person name="Brown C.T."/>
            <person name="Hug L.A."/>
            <person name="Sharon I."/>
            <person name="Castelle C.J."/>
            <person name="Probst A.J."/>
            <person name="Thomas B.C."/>
            <person name="Singh A."/>
            <person name="Wilkins M.J."/>
            <person name="Karaoz U."/>
            <person name="Brodie E.L."/>
            <person name="Williams K.H."/>
            <person name="Hubbard S.S."/>
            <person name="Banfield J.F."/>
        </authorList>
    </citation>
    <scope>NUCLEOTIDE SEQUENCE [LARGE SCALE GENOMIC DNA]</scope>
</reference>
<keyword evidence="3" id="KW-0067">ATP-binding</keyword>
<evidence type="ECO:0000313" key="6">
    <source>
        <dbReference type="Proteomes" id="UP000177682"/>
    </source>
</evidence>
<evidence type="ECO:0000256" key="2">
    <source>
        <dbReference type="ARBA" id="ARBA00022741"/>
    </source>
</evidence>
<dbReference type="Proteomes" id="UP000177682">
    <property type="component" value="Unassembled WGS sequence"/>
</dbReference>
<dbReference type="GO" id="GO:0005524">
    <property type="term" value="F:ATP binding"/>
    <property type="evidence" value="ECO:0007669"/>
    <property type="project" value="UniProtKB-KW"/>
</dbReference>
<dbReference type="PROSITE" id="PS00370">
    <property type="entry name" value="PEP_ENZYMES_PHOS_SITE"/>
    <property type="match status" value="1"/>
</dbReference>
<keyword evidence="2" id="KW-0547">Nucleotide-binding</keyword>
<dbReference type="InterPro" id="IPR018274">
    <property type="entry name" value="PEP_util_AS"/>
</dbReference>